<evidence type="ECO:0000256" key="1">
    <source>
        <dbReference type="SAM" id="Phobius"/>
    </source>
</evidence>
<proteinExistence type="predicted"/>
<keyword evidence="1" id="KW-0472">Membrane</keyword>
<reference evidence="2" key="1">
    <citation type="journal article" date="2012" name="FEBS Lett.">
        <title>Genomic analysis of ICEVchBan8: An atypical genetic element in Vibrio cholerae.</title>
        <authorList>
            <person name="Taviani E."/>
            <person name="Spagnoletti M."/>
            <person name="Ceccarelli D."/>
            <person name="Haley B.J."/>
            <person name="Hasan N.A."/>
            <person name="Chen A."/>
            <person name="Colombo M.M."/>
            <person name="Huq A."/>
            <person name="Colwell R.R."/>
        </authorList>
    </citation>
    <scope>NUCLEOTIDE SEQUENCE</scope>
    <source>
        <strain evidence="2">MZ03</strain>
    </source>
</reference>
<name>H9CJF5_VIBCL</name>
<sequence>MKRANFWHKWIFSFFYFVMGCLHSVMIQLFVNLLILNGCFAVLGVLGFVC</sequence>
<keyword evidence="1" id="KW-0812">Transmembrane</keyword>
<accession>H9CJF5</accession>
<organism evidence="2">
    <name type="scientific">Vibrio cholerae O37</name>
    <dbReference type="NCBI Taxonomy" id="185332"/>
    <lineage>
        <taxon>Bacteria</taxon>
        <taxon>Pseudomonadati</taxon>
        <taxon>Pseudomonadota</taxon>
        <taxon>Gammaproteobacteria</taxon>
        <taxon>Vibrionales</taxon>
        <taxon>Vibrionaceae</taxon>
        <taxon>Vibrio</taxon>
    </lineage>
</organism>
<keyword evidence="1" id="KW-1133">Transmembrane helix</keyword>
<feature type="transmembrane region" description="Helical" evidence="1">
    <location>
        <begin position="29"/>
        <end position="49"/>
    </location>
</feature>
<protein>
    <submittedName>
        <fullName evidence="2">Uncharacterized protein</fullName>
    </submittedName>
</protein>
<dbReference type="EMBL" id="JQ345361">
    <property type="protein sequence ID" value="AFD29050.1"/>
    <property type="molecule type" value="Genomic_DNA"/>
</dbReference>
<evidence type="ECO:0000313" key="2">
    <source>
        <dbReference type="EMBL" id="AFD29050.1"/>
    </source>
</evidence>
<dbReference type="AlphaFoldDB" id="H9CJF5"/>
<dbReference type="PROSITE" id="PS51257">
    <property type="entry name" value="PROKAR_LIPOPROTEIN"/>
    <property type="match status" value="1"/>
</dbReference>
<feature type="transmembrane region" description="Helical" evidence="1">
    <location>
        <begin position="6"/>
        <end position="22"/>
    </location>
</feature>